<organism evidence="1 2">
    <name type="scientific">Dothidotthia symphoricarpi CBS 119687</name>
    <dbReference type="NCBI Taxonomy" id="1392245"/>
    <lineage>
        <taxon>Eukaryota</taxon>
        <taxon>Fungi</taxon>
        <taxon>Dikarya</taxon>
        <taxon>Ascomycota</taxon>
        <taxon>Pezizomycotina</taxon>
        <taxon>Dothideomycetes</taxon>
        <taxon>Pleosporomycetidae</taxon>
        <taxon>Pleosporales</taxon>
        <taxon>Dothidotthiaceae</taxon>
        <taxon>Dothidotthia</taxon>
    </lineage>
</organism>
<protein>
    <submittedName>
        <fullName evidence="1">Uncharacterized protein</fullName>
    </submittedName>
</protein>
<sequence length="306" mass="34754">MQPVAASLSGVARHKRASYEEATYDEDDTDSEIELIAPTARVKKAAKPVVKTRSLSPVTKGHLSLMTPVMKRNKRILNLDKAEHTRLVANATKVGAEYYDSDESDVAGPVKDTTKPHLFRNVRWGAHATDYSDDAQFPTEPEFTQFVPGRFELQPDNTVADQKAKLIVKLTDIHGKKRIFANPPPRDWNDQVAITALNKRTVQQIRRNTHVRFRDVVVAYVAEERKWILDNLTNGKPTNGWKRFVDEFNAKFEGKVIEHVGKARPFRTHSSLTKEVERFGAKWYSKGLVPVPFKHSVKRGSKRSEL</sequence>
<keyword evidence="2" id="KW-1185">Reference proteome</keyword>
<accession>A0A6A6AHI2</accession>
<dbReference type="AlphaFoldDB" id="A0A6A6AHI2"/>
<name>A0A6A6AHI2_9PLEO</name>
<proteinExistence type="predicted"/>
<reference evidence="1" key="1">
    <citation type="journal article" date="2020" name="Stud. Mycol.">
        <title>101 Dothideomycetes genomes: a test case for predicting lifestyles and emergence of pathogens.</title>
        <authorList>
            <person name="Haridas S."/>
            <person name="Albert R."/>
            <person name="Binder M."/>
            <person name="Bloem J."/>
            <person name="Labutti K."/>
            <person name="Salamov A."/>
            <person name="Andreopoulos B."/>
            <person name="Baker S."/>
            <person name="Barry K."/>
            <person name="Bills G."/>
            <person name="Bluhm B."/>
            <person name="Cannon C."/>
            <person name="Castanera R."/>
            <person name="Culley D."/>
            <person name="Daum C."/>
            <person name="Ezra D."/>
            <person name="Gonzalez J."/>
            <person name="Henrissat B."/>
            <person name="Kuo A."/>
            <person name="Liang C."/>
            <person name="Lipzen A."/>
            <person name="Lutzoni F."/>
            <person name="Magnuson J."/>
            <person name="Mondo S."/>
            <person name="Nolan M."/>
            <person name="Ohm R."/>
            <person name="Pangilinan J."/>
            <person name="Park H.-J."/>
            <person name="Ramirez L."/>
            <person name="Alfaro M."/>
            <person name="Sun H."/>
            <person name="Tritt A."/>
            <person name="Yoshinaga Y."/>
            <person name="Zwiers L.-H."/>
            <person name="Turgeon B."/>
            <person name="Goodwin S."/>
            <person name="Spatafora J."/>
            <person name="Crous P."/>
            <person name="Grigoriev I."/>
        </authorList>
    </citation>
    <scope>NUCLEOTIDE SEQUENCE</scope>
    <source>
        <strain evidence="1">CBS 119687</strain>
    </source>
</reference>
<dbReference type="RefSeq" id="XP_033524925.1">
    <property type="nucleotide sequence ID" value="XM_033665786.1"/>
</dbReference>
<evidence type="ECO:0000313" key="2">
    <source>
        <dbReference type="Proteomes" id="UP000799771"/>
    </source>
</evidence>
<dbReference type="GeneID" id="54406218"/>
<dbReference type="OrthoDB" id="3788624at2759"/>
<dbReference type="Proteomes" id="UP000799771">
    <property type="component" value="Unassembled WGS sequence"/>
</dbReference>
<evidence type="ECO:0000313" key="1">
    <source>
        <dbReference type="EMBL" id="KAF2130538.1"/>
    </source>
</evidence>
<dbReference type="EMBL" id="ML977504">
    <property type="protein sequence ID" value="KAF2130538.1"/>
    <property type="molecule type" value="Genomic_DNA"/>
</dbReference>
<gene>
    <name evidence="1" type="ORF">P153DRAFT_338431</name>
</gene>